<keyword evidence="11" id="KW-0677">Repeat</keyword>
<dbReference type="InterPro" id="IPR014352">
    <property type="entry name" value="FERM/acyl-CoA-bd_prot_sf"/>
</dbReference>
<evidence type="ECO:0000256" key="2">
    <source>
        <dbReference type="ARBA" id="ARBA00004413"/>
    </source>
</evidence>
<sequence length="698" mass="79224">MVDPADRAVAGQRLAIPESLGVSALEPGQRLPSTPPGRQVSIRVQLLDDVTEVFDISQRAPAKALFDLVCVHLNLAERDYFGLQYQNSRRMMVWLDLLKPTLKQIRRPKNTILRFVVKFFSPDTQLLEELTRYLFALQIKHDLACGRLTCNDTSAALLVSHIVQSEIGDFDEVQSFQHLLHNKYMPNQDALMDKITEYHRKHVGQTPAESDHQLLEISRRLEMYGVRLHPAKDREGTKLSLAVSHIGLLLFQGGDTRINTFNWSKVRKLSFKRKRFLIKLRPDLNQSGYQDTLEFAMGSRDCSKIFWKICVEYHAFFRLFEEPKPKPKAVLFTRGSSFRFSGRTQKQVSDYVKDSEFQKVPFERKHSKKVSCGSLTPQDGKTSTLPPETVSVDQTDSPLRSTLQAPGDDPTVTNGHQAGPEALPSSTSHPEQQISGVISGISDLSDSTLANPSVVVNGQKPFPLGPGQSPNVHQPSPFNAHSSPLSSPLFTDAGGYVRTDDEDEVRRKKFPTDKAYFIAKELLTTERTFQKDLAVITVSFQAVLGKEEVLPDSVRTLINTNYDPVYQFHQAFLKEVEQRLQQWEGRSNAHIKGDDQRVGDVLLKNVQGIKQLTPLLQHHGEVLVALDRSCRASQRLEEACREFEQQKVCYLSLNMFLLRPLHRLLHYKLILERLCKHYPPTHQDFRDSRAALADISDR</sequence>
<dbReference type="SMART" id="SM00295">
    <property type="entry name" value="B41"/>
    <property type="match status" value="1"/>
</dbReference>
<dbReference type="PANTHER" id="PTHR45858:SF2">
    <property type="entry name" value="FERM, ARHGEF AND PLECKSTRIN DOMAIN-CONTAINING PROTEIN 1"/>
    <property type="match status" value="1"/>
</dbReference>
<dbReference type="InterPro" id="IPR035963">
    <property type="entry name" value="FERM_2"/>
</dbReference>
<dbReference type="SMART" id="SM00325">
    <property type="entry name" value="RhoGEF"/>
    <property type="match status" value="1"/>
</dbReference>
<dbReference type="InterPro" id="IPR019749">
    <property type="entry name" value="Band_41_domain"/>
</dbReference>
<dbReference type="InterPro" id="IPR041788">
    <property type="entry name" value="FARP1/FARP2/FRMD7_FERM_C"/>
</dbReference>
<keyword evidence="13" id="KW-0472">Membrane</keyword>
<feature type="region of interest" description="Disordered" evidence="17">
    <location>
        <begin position="368"/>
        <end position="433"/>
    </location>
</feature>
<dbReference type="InterPro" id="IPR018979">
    <property type="entry name" value="FERM_N"/>
</dbReference>
<dbReference type="InterPro" id="IPR029071">
    <property type="entry name" value="Ubiquitin-like_domsf"/>
</dbReference>
<evidence type="ECO:0000313" key="20">
    <source>
        <dbReference type="Proteomes" id="UP001652741"/>
    </source>
</evidence>
<evidence type="ECO:0000313" key="21">
    <source>
        <dbReference type="RefSeq" id="XP_045568279.1"/>
    </source>
</evidence>
<evidence type="ECO:0000256" key="3">
    <source>
        <dbReference type="ARBA" id="ARBA00004486"/>
    </source>
</evidence>
<gene>
    <name evidence="21" type="primary">LOC123724027</name>
</gene>
<dbReference type="Gene3D" id="3.10.20.90">
    <property type="entry name" value="Phosphatidylinositol 3-kinase Catalytic Subunit, Chain A, domain 1"/>
    <property type="match status" value="1"/>
</dbReference>
<feature type="region of interest" description="Disordered" evidence="17">
    <location>
        <begin position="456"/>
        <end position="485"/>
    </location>
</feature>
<feature type="compositionally biased region" description="Polar residues" evidence="17">
    <location>
        <begin position="373"/>
        <end position="404"/>
    </location>
</feature>
<keyword evidence="12" id="KW-0770">Synapse</keyword>
<dbReference type="InterPro" id="IPR014847">
    <property type="entry name" value="FA"/>
</dbReference>
<evidence type="ECO:0000256" key="1">
    <source>
        <dbReference type="ARBA" id="ARBA00004279"/>
    </source>
</evidence>
<dbReference type="SUPFAM" id="SSF47031">
    <property type="entry name" value="Second domain of FERM"/>
    <property type="match status" value="1"/>
</dbReference>
<dbReference type="InterPro" id="IPR000219">
    <property type="entry name" value="DH_dom"/>
</dbReference>
<dbReference type="Pfam" id="PF09379">
    <property type="entry name" value="FERM_N"/>
    <property type="match status" value="1"/>
</dbReference>
<dbReference type="CDD" id="cd13193">
    <property type="entry name" value="FERM_C_FARP1-like"/>
    <property type="match status" value="1"/>
</dbReference>
<keyword evidence="8" id="KW-0963">Cytoplasm</keyword>
<evidence type="ECO:0000256" key="13">
    <source>
        <dbReference type="ARBA" id="ARBA00023136"/>
    </source>
</evidence>
<dbReference type="SMART" id="SM01195">
    <property type="entry name" value="FA"/>
    <property type="match status" value="1"/>
</dbReference>
<keyword evidence="20" id="KW-1185">Reference proteome</keyword>
<feature type="domain" description="FERM" evidence="19">
    <location>
        <begin position="40"/>
        <end position="321"/>
    </location>
</feature>
<accession>A0ABM3EB33</accession>
<evidence type="ECO:0000256" key="10">
    <source>
        <dbReference type="ARBA" id="ARBA00022658"/>
    </source>
</evidence>
<dbReference type="Pfam" id="PF00373">
    <property type="entry name" value="FERM_M"/>
    <property type="match status" value="1"/>
</dbReference>
<dbReference type="SUPFAM" id="SSF54236">
    <property type="entry name" value="Ubiquitin-like"/>
    <property type="match status" value="1"/>
</dbReference>
<dbReference type="PROSITE" id="PS50057">
    <property type="entry name" value="FERM_3"/>
    <property type="match status" value="1"/>
</dbReference>
<keyword evidence="6" id="KW-0217">Developmental protein</keyword>
<evidence type="ECO:0000256" key="11">
    <source>
        <dbReference type="ARBA" id="ARBA00022737"/>
    </source>
</evidence>
<evidence type="ECO:0000259" key="18">
    <source>
        <dbReference type="PROSITE" id="PS50010"/>
    </source>
</evidence>
<evidence type="ECO:0000256" key="4">
    <source>
        <dbReference type="ARBA" id="ARBA00004514"/>
    </source>
</evidence>
<evidence type="ECO:0000256" key="15">
    <source>
        <dbReference type="ARBA" id="ARBA00040395"/>
    </source>
</evidence>
<evidence type="ECO:0000256" key="8">
    <source>
        <dbReference type="ARBA" id="ARBA00022490"/>
    </source>
</evidence>
<dbReference type="InterPro" id="IPR035899">
    <property type="entry name" value="DBL_dom_sf"/>
</dbReference>
<keyword evidence="7" id="KW-1003">Cell membrane</keyword>
<dbReference type="SUPFAM" id="SSF48065">
    <property type="entry name" value="DBL homology domain (DH-domain)"/>
    <property type="match status" value="1"/>
</dbReference>
<dbReference type="SUPFAM" id="SSF50729">
    <property type="entry name" value="PH domain-like"/>
    <property type="match status" value="1"/>
</dbReference>
<dbReference type="InterPro" id="IPR019748">
    <property type="entry name" value="FERM_central"/>
</dbReference>
<dbReference type="Pfam" id="PF00621">
    <property type="entry name" value="RhoGEF"/>
    <property type="match status" value="1"/>
</dbReference>
<dbReference type="Proteomes" id="UP001652741">
    <property type="component" value="Unplaced"/>
</dbReference>
<dbReference type="InterPro" id="IPR011993">
    <property type="entry name" value="PH-like_dom_sf"/>
</dbReference>
<dbReference type="Pfam" id="PF09380">
    <property type="entry name" value="FERM_C"/>
    <property type="match status" value="1"/>
</dbReference>
<evidence type="ECO:0000256" key="17">
    <source>
        <dbReference type="SAM" id="MobiDB-lite"/>
    </source>
</evidence>
<organism evidence="20 21">
    <name type="scientific">Salmo salar</name>
    <name type="common">Atlantic salmon</name>
    <dbReference type="NCBI Taxonomy" id="8030"/>
    <lineage>
        <taxon>Eukaryota</taxon>
        <taxon>Metazoa</taxon>
        <taxon>Chordata</taxon>
        <taxon>Craniata</taxon>
        <taxon>Vertebrata</taxon>
        <taxon>Euteleostomi</taxon>
        <taxon>Actinopterygii</taxon>
        <taxon>Neopterygii</taxon>
        <taxon>Teleostei</taxon>
        <taxon>Protacanthopterygii</taxon>
        <taxon>Salmoniformes</taxon>
        <taxon>Salmonidae</taxon>
        <taxon>Salmoninae</taxon>
        <taxon>Salmo</taxon>
    </lineage>
</organism>
<proteinExistence type="predicted"/>
<dbReference type="Gene3D" id="1.20.80.10">
    <property type="match status" value="1"/>
</dbReference>
<feature type="compositionally biased region" description="Polar residues" evidence="17">
    <location>
        <begin position="468"/>
        <end position="485"/>
    </location>
</feature>
<reference evidence="21" key="1">
    <citation type="submission" date="2025-08" db="UniProtKB">
        <authorList>
            <consortium name="RefSeq"/>
        </authorList>
    </citation>
    <scope>IDENTIFICATION</scope>
</reference>
<dbReference type="GeneID" id="123724027"/>
<evidence type="ECO:0000256" key="6">
    <source>
        <dbReference type="ARBA" id="ARBA00022473"/>
    </source>
</evidence>
<evidence type="ECO:0000256" key="9">
    <source>
        <dbReference type="ARBA" id="ARBA00022599"/>
    </source>
</evidence>
<dbReference type="PANTHER" id="PTHR45858">
    <property type="entry name" value="FERM DOMAIN CONTAINING PROTEIN"/>
    <property type="match status" value="1"/>
</dbReference>
<dbReference type="Gene3D" id="1.20.900.10">
    <property type="entry name" value="Dbl homology (DH) domain"/>
    <property type="match status" value="1"/>
</dbReference>
<evidence type="ECO:0000256" key="5">
    <source>
        <dbReference type="ARBA" id="ARBA00004552"/>
    </source>
</evidence>
<protein>
    <recommendedName>
        <fullName evidence="15">FERM, ARHGEF and pleckstrin domain-containing protein 1</fullName>
    </recommendedName>
    <alternativeName>
        <fullName evidence="16">FERM, RhoGEF and pleckstrin domain-containing protein 1</fullName>
    </alternativeName>
</protein>
<feature type="domain" description="DH" evidence="18">
    <location>
        <begin position="514"/>
        <end position="698"/>
    </location>
</feature>
<keyword evidence="10" id="KW-0344">Guanine-nucleotide releasing factor</keyword>
<dbReference type="RefSeq" id="XP_045568279.1">
    <property type="nucleotide sequence ID" value="XM_045712323.1"/>
</dbReference>
<keyword evidence="9" id="KW-0771">Synaptosome</keyword>
<name>A0ABM3EB33_SALSA</name>
<dbReference type="CDD" id="cd14473">
    <property type="entry name" value="FERM_B-lobe"/>
    <property type="match status" value="1"/>
</dbReference>
<dbReference type="InterPro" id="IPR018980">
    <property type="entry name" value="FERM_PH-like_C"/>
</dbReference>
<feature type="compositionally biased region" description="Polar residues" evidence="17">
    <location>
        <begin position="424"/>
        <end position="433"/>
    </location>
</feature>
<evidence type="ECO:0000256" key="12">
    <source>
        <dbReference type="ARBA" id="ARBA00023018"/>
    </source>
</evidence>
<evidence type="ECO:0000256" key="7">
    <source>
        <dbReference type="ARBA" id="ARBA00022475"/>
    </source>
</evidence>
<dbReference type="Pfam" id="PF08736">
    <property type="entry name" value="FA"/>
    <property type="match status" value="1"/>
</dbReference>
<evidence type="ECO:0000256" key="14">
    <source>
        <dbReference type="ARBA" id="ARBA00034102"/>
    </source>
</evidence>
<dbReference type="InterPro" id="IPR000798">
    <property type="entry name" value="Ez/rad/moesin-like"/>
</dbReference>
<dbReference type="PRINTS" id="PR00935">
    <property type="entry name" value="BAND41"/>
</dbReference>
<evidence type="ECO:0000259" key="19">
    <source>
        <dbReference type="PROSITE" id="PS50057"/>
    </source>
</evidence>
<dbReference type="SMART" id="SM01196">
    <property type="entry name" value="FERM_C"/>
    <property type="match status" value="1"/>
</dbReference>
<comment type="subcellular location">
    <subcellularLocation>
        <location evidence="2">Cell membrane</location>
        <topology evidence="2">Peripheral membrane protein</topology>
        <orientation evidence="2">Cytoplasmic side</orientation>
    </subcellularLocation>
    <subcellularLocation>
        <location evidence="1">Cell projection</location>
        <location evidence="1">Dendrite</location>
    </subcellularLocation>
    <subcellularLocation>
        <location evidence="5">Cell projection</location>
        <location evidence="5">Dendritic spine</location>
    </subcellularLocation>
    <subcellularLocation>
        <location evidence="3">Cell projection</location>
        <location evidence="3">Filopodium</location>
    </subcellularLocation>
    <subcellularLocation>
        <location evidence="4">Cytoplasm</location>
        <location evidence="4">Cytosol</location>
    </subcellularLocation>
    <subcellularLocation>
        <location evidence="14">Synapse</location>
        <location evidence="14">Synaptosome</location>
    </subcellularLocation>
</comment>
<dbReference type="Gene3D" id="2.30.29.30">
    <property type="entry name" value="Pleckstrin-homology domain (PH domain)/Phosphotyrosine-binding domain (PTB)"/>
    <property type="match status" value="1"/>
</dbReference>
<dbReference type="InterPro" id="IPR051835">
    <property type="entry name" value="RAC1-GEF"/>
</dbReference>
<dbReference type="PRINTS" id="PR00661">
    <property type="entry name" value="ERMFAMILY"/>
</dbReference>
<dbReference type="InterPro" id="IPR000299">
    <property type="entry name" value="FERM_domain"/>
</dbReference>
<dbReference type="PROSITE" id="PS50010">
    <property type="entry name" value="DH_2"/>
    <property type="match status" value="1"/>
</dbReference>
<evidence type="ECO:0000256" key="16">
    <source>
        <dbReference type="ARBA" id="ARBA00042170"/>
    </source>
</evidence>